<comment type="caution">
    <text evidence="3">The sequence shown here is derived from an EMBL/GenBank/DDBJ whole genome shotgun (WGS) entry which is preliminary data.</text>
</comment>
<dbReference type="AlphaFoldDB" id="A0A8E0R3L3"/>
<feature type="domain" description="DUF4246" evidence="2">
    <location>
        <begin position="11"/>
        <end position="85"/>
    </location>
</feature>
<evidence type="ECO:0000259" key="2">
    <source>
        <dbReference type="Pfam" id="PF21666"/>
    </source>
</evidence>
<accession>A0A8E0R3L3</accession>
<dbReference type="EMBL" id="BBXM02000010">
    <property type="protein sequence ID" value="GIC94624.1"/>
    <property type="molecule type" value="Genomic_DNA"/>
</dbReference>
<dbReference type="PANTHER" id="PTHR33119:SF1">
    <property type="entry name" value="FE2OG DIOXYGENASE DOMAIN-CONTAINING PROTEIN"/>
    <property type="match status" value="1"/>
</dbReference>
<dbReference type="InterPro" id="IPR049192">
    <property type="entry name" value="DUF4246_C"/>
</dbReference>
<dbReference type="Pfam" id="PF21666">
    <property type="entry name" value="DUF4246_N"/>
    <property type="match status" value="1"/>
</dbReference>
<evidence type="ECO:0000313" key="4">
    <source>
        <dbReference type="Proteomes" id="UP000036893"/>
    </source>
</evidence>
<proteinExistence type="predicted"/>
<feature type="domain" description="DUF4246" evidence="1">
    <location>
        <begin position="95"/>
        <end position="519"/>
    </location>
</feature>
<dbReference type="InterPro" id="IPR049207">
    <property type="entry name" value="DUF4246_N"/>
</dbReference>
<organism evidence="3 4">
    <name type="scientific">Aspergillus udagawae</name>
    <dbReference type="NCBI Taxonomy" id="91492"/>
    <lineage>
        <taxon>Eukaryota</taxon>
        <taxon>Fungi</taxon>
        <taxon>Dikarya</taxon>
        <taxon>Ascomycota</taxon>
        <taxon>Pezizomycotina</taxon>
        <taxon>Eurotiomycetes</taxon>
        <taxon>Eurotiomycetidae</taxon>
        <taxon>Eurotiales</taxon>
        <taxon>Aspergillaceae</taxon>
        <taxon>Aspergillus</taxon>
        <taxon>Aspergillus subgen. Fumigati</taxon>
    </lineage>
</organism>
<sequence>MSAVESTRFELPGLTLPLYFRPHREWTDVVYANALDETDIENGYVGYMFTLRELSMMRIMEAITDKPDWDKKVFNQEITDKWRKEISDSGQDITERMIEYIFAELRWKSTEYKKTGILTSYDPGVVKTDVAIPKELKQQLRDLVKPLEDVPEEEKDYHPGSDDKVVDLVHPSLFPLVYGRTKVLGDKLIGLDDCFLYVGQGEMTRISDSPPERLRRMSDHDPYSRHFQWLPCEVKFNGNGECQIASYINNLHPAKHRDLYHVIEKILTQIIPLWNISLTRDYNIPRRIQYNEVEYLPSAEPEPQQGDDESDDDAFYERLEEWRDARRLKQPEPAKFEPPTDHRQNAVDLQSMFAKEGLQVIVKLANIELTPEEPEYEGGSWHIEGQLNERICATAIYYYDSQNITDNTLSFRHRADDRHFDDLYYEQGEFQFLRVFGFEPSAGGFSDEQITQDLGAVTCREGRLLTFPNTLQHRVSAFSLSDRSKPGHRKILALFLIDPSRRIISTANVPPQREDWCKEWKQSVDDVLGKRLPVELQNMVHKTVDFTPMTMDEAKEYRLKLMDERSLKSTQTNRVFETGSFSLCEH</sequence>
<dbReference type="PANTHER" id="PTHR33119">
    <property type="entry name" value="IFI3P"/>
    <property type="match status" value="1"/>
</dbReference>
<gene>
    <name evidence="3" type="ORF">Aud_001953</name>
</gene>
<dbReference type="GeneID" id="66989429"/>
<protein>
    <submittedName>
        <fullName evidence="3">Uncharacterized protein</fullName>
    </submittedName>
</protein>
<reference evidence="3" key="2">
    <citation type="submission" date="2021-01" db="EMBL/GenBank/DDBJ databases">
        <title>Pan-genome distribution and transcriptional activeness of fungal secondary metabolism genes in Aspergillus section Fumigati.</title>
        <authorList>
            <person name="Takahashi H."/>
            <person name="Umemura M."/>
            <person name="Ninomiya A."/>
            <person name="Kusuya Y."/>
            <person name="Urayama S."/>
            <person name="Shimizu M."/>
            <person name="Watanabe A."/>
            <person name="Kamei K."/>
            <person name="Yaguchi T."/>
            <person name="Hagiwara D."/>
        </authorList>
    </citation>
    <scope>NUCLEOTIDE SEQUENCE</scope>
    <source>
        <strain evidence="3">IFM 46973</strain>
    </source>
</reference>
<evidence type="ECO:0000259" key="1">
    <source>
        <dbReference type="Pfam" id="PF14033"/>
    </source>
</evidence>
<dbReference type="Pfam" id="PF14033">
    <property type="entry name" value="DUF4246"/>
    <property type="match status" value="1"/>
</dbReference>
<evidence type="ECO:0000313" key="3">
    <source>
        <dbReference type="EMBL" id="GIC94624.1"/>
    </source>
</evidence>
<dbReference type="RefSeq" id="XP_043151890.1">
    <property type="nucleotide sequence ID" value="XM_043295955.1"/>
</dbReference>
<dbReference type="Proteomes" id="UP000036893">
    <property type="component" value="Unassembled WGS sequence"/>
</dbReference>
<reference evidence="3" key="1">
    <citation type="journal article" date="2015" name="Genome Announc.">
        <title>Draft Genome Sequence of the Pathogenic Filamentous Fungus Aspergillus udagawae Strain IFM 46973T.</title>
        <authorList>
            <person name="Kusuya Y."/>
            <person name="Takahashi-Nakaguchi A."/>
            <person name="Takahashi H."/>
            <person name="Yaguchi T."/>
        </authorList>
    </citation>
    <scope>NUCLEOTIDE SEQUENCE</scope>
    <source>
        <strain evidence="3">IFM 46973</strain>
    </source>
</reference>
<name>A0A8E0R3L3_9EURO</name>
<dbReference type="InterPro" id="IPR025340">
    <property type="entry name" value="DUF4246"/>
</dbReference>